<evidence type="ECO:0000259" key="12">
    <source>
        <dbReference type="Pfam" id="PF00768"/>
    </source>
</evidence>
<dbReference type="SUPFAM" id="SSF56601">
    <property type="entry name" value="beta-lactamase/transpeptidase-like"/>
    <property type="match status" value="1"/>
</dbReference>
<keyword evidence="10" id="KW-1133">Transmembrane helix</keyword>
<keyword evidence="10" id="KW-0472">Membrane</keyword>
<evidence type="ECO:0000256" key="7">
    <source>
        <dbReference type="PIRSR" id="PIRSR618044-1"/>
    </source>
</evidence>
<evidence type="ECO:0000256" key="11">
    <source>
        <dbReference type="SAM" id="SignalP"/>
    </source>
</evidence>
<name>A0A1E8EX13_9CLOT</name>
<feature type="active site" description="Proton acceptor" evidence="7">
    <location>
        <position position="61"/>
    </location>
</feature>
<keyword evidence="2 11" id="KW-0732">Signal</keyword>
<protein>
    <submittedName>
        <fullName evidence="13">D-alanyl-D-alanine carboxypeptidase DacF</fullName>
        <ecNumber evidence="13">3.4.16.4</ecNumber>
    </submittedName>
</protein>
<feature type="active site" description="Acyl-ester intermediate" evidence="7">
    <location>
        <position position="58"/>
    </location>
</feature>
<feature type="binding site" evidence="8">
    <location>
        <position position="223"/>
    </location>
    <ligand>
        <name>substrate</name>
    </ligand>
</feature>
<gene>
    <name evidence="13" type="primary">dacF_2</name>
    <name evidence="13" type="ORF">CLOACE_18370</name>
</gene>
<proteinExistence type="inferred from homology"/>
<evidence type="ECO:0000256" key="9">
    <source>
        <dbReference type="RuleBase" id="RU004016"/>
    </source>
</evidence>
<dbReference type="Pfam" id="PF00768">
    <property type="entry name" value="Peptidase_S11"/>
    <property type="match status" value="1"/>
</dbReference>
<organism evidence="13 14">
    <name type="scientific">Clostridium acetireducens DSM 10703</name>
    <dbReference type="NCBI Taxonomy" id="1121290"/>
    <lineage>
        <taxon>Bacteria</taxon>
        <taxon>Bacillati</taxon>
        <taxon>Bacillota</taxon>
        <taxon>Clostridia</taxon>
        <taxon>Eubacteriales</taxon>
        <taxon>Clostridiaceae</taxon>
        <taxon>Clostridium</taxon>
    </lineage>
</organism>
<feature type="signal peptide" evidence="11">
    <location>
        <begin position="1"/>
        <end position="22"/>
    </location>
</feature>
<dbReference type="AlphaFoldDB" id="A0A1E8EX13"/>
<keyword evidence="10" id="KW-0812">Transmembrane</keyword>
<dbReference type="InterPro" id="IPR018044">
    <property type="entry name" value="Peptidase_S11"/>
</dbReference>
<dbReference type="GO" id="GO:0008360">
    <property type="term" value="P:regulation of cell shape"/>
    <property type="evidence" value="ECO:0007669"/>
    <property type="project" value="UniProtKB-KW"/>
</dbReference>
<feature type="active site" evidence="7">
    <location>
        <position position="118"/>
    </location>
</feature>
<sequence length="407" mass="46279">MKKKIYTLTIIFILFFNLTAFAKNDVPKIHGKSAITIDIDTGEIIYSNNIDTIMYPASTTKLLTALLLAENKSKTDMLIYTKESKIQPISSLGKQVKPMEIGEKMTSKDAMDAMLLFSANDIAYTIADNISGNSENFSNLMNKKIKELGLKNTHFVTPNGLHNPNHYTTAYELSIITRQAFSNDWIRETINKKTSEINSTQGKPAKINNTNKLLGKYGCIGGKTGYTDKAGRCLAAIFERDNRKIAGIVLNSEYDPKDSFVFDDMKKIIDWSYSTKKIPLYKKYEIISTENIKYKPLIFIGPTKTIDLSIFCNEDINYFYNDVNSKEIKNSIKINTINPFNFNNKKSIGTITIKQRETENSYEIFTNIDNKTLFLNNILLYSFCLLVIIVVVSSIIIHIKLKIKKTR</sequence>
<feature type="domain" description="Peptidase S11 D-alanyl-D-alanine carboxypeptidase A N-terminal" evidence="12">
    <location>
        <begin position="25"/>
        <end position="252"/>
    </location>
</feature>
<dbReference type="GO" id="GO:0006508">
    <property type="term" value="P:proteolysis"/>
    <property type="evidence" value="ECO:0007669"/>
    <property type="project" value="InterPro"/>
</dbReference>
<keyword evidence="5" id="KW-0573">Peptidoglycan synthesis</keyword>
<keyword evidence="4" id="KW-0133">Cell shape</keyword>
<feature type="chain" id="PRO_5009213733" evidence="11">
    <location>
        <begin position="23"/>
        <end position="407"/>
    </location>
</feature>
<evidence type="ECO:0000256" key="1">
    <source>
        <dbReference type="ARBA" id="ARBA00007164"/>
    </source>
</evidence>
<dbReference type="OrthoDB" id="1701915at2"/>
<dbReference type="STRING" id="1121290.CLAOCE_18370"/>
<keyword evidence="3 13" id="KW-0378">Hydrolase</keyword>
<keyword evidence="14" id="KW-1185">Reference proteome</keyword>
<dbReference type="PRINTS" id="PR00725">
    <property type="entry name" value="DADACBPTASE1"/>
</dbReference>
<evidence type="ECO:0000256" key="6">
    <source>
        <dbReference type="ARBA" id="ARBA00023316"/>
    </source>
</evidence>
<dbReference type="PATRIC" id="fig|1121290.3.peg.1830"/>
<evidence type="ECO:0000256" key="2">
    <source>
        <dbReference type="ARBA" id="ARBA00022729"/>
    </source>
</evidence>
<dbReference type="Gene3D" id="3.40.710.10">
    <property type="entry name" value="DD-peptidase/beta-lactamase superfamily"/>
    <property type="match status" value="1"/>
</dbReference>
<keyword evidence="13" id="KW-0121">Carboxypeptidase</keyword>
<evidence type="ECO:0000256" key="8">
    <source>
        <dbReference type="PIRSR" id="PIRSR618044-2"/>
    </source>
</evidence>
<evidence type="ECO:0000256" key="5">
    <source>
        <dbReference type="ARBA" id="ARBA00022984"/>
    </source>
</evidence>
<dbReference type="PANTHER" id="PTHR21581:SF26">
    <property type="entry name" value="D-ALANYL-D-ALANINE ENDOPEPTIDASE"/>
    <property type="match status" value="1"/>
</dbReference>
<evidence type="ECO:0000313" key="14">
    <source>
        <dbReference type="Proteomes" id="UP000175744"/>
    </source>
</evidence>
<dbReference type="InterPro" id="IPR012338">
    <property type="entry name" value="Beta-lactam/transpept-like"/>
</dbReference>
<evidence type="ECO:0000313" key="13">
    <source>
        <dbReference type="EMBL" id="OFI05313.1"/>
    </source>
</evidence>
<dbReference type="EMBL" id="LZFO01000030">
    <property type="protein sequence ID" value="OFI05313.1"/>
    <property type="molecule type" value="Genomic_DNA"/>
</dbReference>
<evidence type="ECO:0000256" key="10">
    <source>
        <dbReference type="SAM" id="Phobius"/>
    </source>
</evidence>
<comment type="caution">
    <text evidence="13">The sequence shown here is derived from an EMBL/GenBank/DDBJ whole genome shotgun (WGS) entry which is preliminary data.</text>
</comment>
<keyword evidence="13" id="KW-0645">Protease</keyword>
<dbReference type="EC" id="3.4.16.4" evidence="13"/>
<dbReference type="GO" id="GO:0009252">
    <property type="term" value="P:peptidoglycan biosynthetic process"/>
    <property type="evidence" value="ECO:0007669"/>
    <property type="project" value="UniProtKB-KW"/>
</dbReference>
<dbReference type="PANTHER" id="PTHR21581">
    <property type="entry name" value="D-ALANYL-D-ALANINE CARBOXYPEPTIDASE"/>
    <property type="match status" value="1"/>
</dbReference>
<evidence type="ECO:0000256" key="3">
    <source>
        <dbReference type="ARBA" id="ARBA00022801"/>
    </source>
</evidence>
<reference evidence="13 14" key="1">
    <citation type="submission" date="2016-06" db="EMBL/GenBank/DDBJ databases">
        <title>Genome sequence of Clostridium acetireducens DSM 10703.</title>
        <authorList>
            <person name="Poehlein A."/>
            <person name="Fluechter S."/>
            <person name="Duerre P."/>
            <person name="Daniel R."/>
        </authorList>
    </citation>
    <scope>NUCLEOTIDE SEQUENCE [LARGE SCALE GENOMIC DNA]</scope>
    <source>
        <strain evidence="13 14">DSM 10703</strain>
    </source>
</reference>
<feature type="transmembrane region" description="Helical" evidence="10">
    <location>
        <begin position="378"/>
        <end position="399"/>
    </location>
</feature>
<accession>A0A1E8EX13</accession>
<comment type="similarity">
    <text evidence="1 9">Belongs to the peptidase S11 family.</text>
</comment>
<dbReference type="InterPro" id="IPR001967">
    <property type="entry name" value="Peptidase_S11_N"/>
</dbReference>
<dbReference type="GO" id="GO:0009002">
    <property type="term" value="F:serine-type D-Ala-D-Ala carboxypeptidase activity"/>
    <property type="evidence" value="ECO:0007669"/>
    <property type="project" value="UniProtKB-EC"/>
</dbReference>
<dbReference type="GO" id="GO:0071555">
    <property type="term" value="P:cell wall organization"/>
    <property type="evidence" value="ECO:0007669"/>
    <property type="project" value="UniProtKB-KW"/>
</dbReference>
<dbReference type="Proteomes" id="UP000175744">
    <property type="component" value="Unassembled WGS sequence"/>
</dbReference>
<dbReference type="RefSeq" id="WP_070110806.1">
    <property type="nucleotide sequence ID" value="NZ_LZFO01000030.1"/>
</dbReference>
<keyword evidence="6" id="KW-0961">Cell wall biogenesis/degradation</keyword>
<evidence type="ECO:0000256" key="4">
    <source>
        <dbReference type="ARBA" id="ARBA00022960"/>
    </source>
</evidence>